<dbReference type="SUPFAM" id="SSF69279">
    <property type="entry name" value="Phage tail proteins"/>
    <property type="match status" value="1"/>
</dbReference>
<dbReference type="Pfam" id="PF06995">
    <property type="entry name" value="Phage_P2_GpU"/>
    <property type="match status" value="1"/>
</dbReference>
<dbReference type="PANTHER" id="PTHR35862">
    <property type="entry name" value="FELS-2 PROPHAGE PROTEIN"/>
    <property type="match status" value="1"/>
</dbReference>
<dbReference type="Pfam" id="PF05954">
    <property type="entry name" value="Phage_GPD"/>
    <property type="match status" value="1"/>
</dbReference>
<name>A0ABV1N2G8_9GAMM</name>
<evidence type="ECO:0000256" key="1">
    <source>
        <dbReference type="SAM" id="MobiDB-lite"/>
    </source>
</evidence>
<dbReference type="RefSeq" id="WP_349757472.1">
    <property type="nucleotide sequence ID" value="NZ_JBEGCI010000003.1"/>
</dbReference>
<dbReference type="InterPro" id="IPR052726">
    <property type="entry name" value="Phage_Baseplate_Hub"/>
</dbReference>
<feature type="region of interest" description="Disordered" evidence="1">
    <location>
        <begin position="101"/>
        <end position="128"/>
    </location>
</feature>
<organism evidence="2 3">
    <name type="scientific">Halomonas pelophila</name>
    <dbReference type="NCBI Taxonomy" id="3151122"/>
    <lineage>
        <taxon>Bacteria</taxon>
        <taxon>Pseudomonadati</taxon>
        <taxon>Pseudomonadota</taxon>
        <taxon>Gammaproteobacteria</taxon>
        <taxon>Oceanospirillales</taxon>
        <taxon>Halomonadaceae</taxon>
        <taxon>Halomonas</taxon>
    </lineage>
</organism>
<evidence type="ECO:0000313" key="3">
    <source>
        <dbReference type="Proteomes" id="UP001472978"/>
    </source>
</evidence>
<dbReference type="EMBL" id="JBEGCI010000003">
    <property type="protein sequence ID" value="MEQ6887924.1"/>
    <property type="molecule type" value="Genomic_DNA"/>
</dbReference>
<evidence type="ECO:0000313" key="2">
    <source>
        <dbReference type="EMBL" id="MEQ6887924.1"/>
    </source>
</evidence>
<dbReference type="PANTHER" id="PTHR35862:SF3">
    <property type="entry name" value="FELS-2 PROPHAGE PROTEIN"/>
    <property type="match status" value="1"/>
</dbReference>
<proteinExistence type="predicted"/>
<protein>
    <submittedName>
        <fullName evidence="2">Contractile injection system protein, VgrG/Pvc8 family</fullName>
    </submittedName>
</protein>
<sequence length="456" mass="50715">MVLDQYHHGVRVSEVNDSTRTIRTESMAIISIICAAPDAAPGNAAALTLNQSAAWPLIEGSGTYYGLYVIVSLNERKSDFFRDGAAQQIEFDLKLERIDRPAGQHGRHARPGHRSEWSTGMSLLSEPGRAARTPDYRLTLMGQRISPQVGARLQHLRLTDRRGLEADQLDLTLEDHDGRLALPPRGAELHLAMGWRGQPLVDRGTYIVEEVEHSGAPDVITIRARSADMRQGLPGKRTQSWDAITLGEIITTIAGRHDLEPRTGQHFQGIYLEHIDQTEDSDLHFLTRMAERYDAIATVKAGRLLFIPEGTGTNADGTEIPAIRLTRQAGDQHRYSVTDRDAYTGVVAQWYHPANAEPREVVAGSDDEPKRLRPTYATQADALAAAESEWQRLQRGGAAFTLDLAEGRPELYPETPVTLSGWKREIDDNVWLITEVSHDLSDNGYTCSLLFERHPV</sequence>
<accession>A0ABV1N2G8</accession>
<comment type="caution">
    <text evidence="2">The sequence shown here is derived from an EMBL/GenBank/DDBJ whole genome shotgun (WGS) entry which is preliminary data.</text>
</comment>
<reference evidence="2 3" key="1">
    <citation type="submission" date="2024-05" db="EMBL/GenBank/DDBJ databases">
        <title>Halomonas sp. CS7 16S ribosomal RNA gene Genome sequencing and assembly.</title>
        <authorList>
            <person name="Yook S."/>
        </authorList>
    </citation>
    <scope>NUCLEOTIDE SEQUENCE [LARGE SCALE GENOMIC DNA]</scope>
    <source>
        <strain evidence="2 3">CS7</strain>
    </source>
</reference>
<dbReference type="InterPro" id="IPR009734">
    <property type="entry name" value="Myoviridae_GpU"/>
</dbReference>
<dbReference type="Proteomes" id="UP001472978">
    <property type="component" value="Unassembled WGS sequence"/>
</dbReference>
<keyword evidence="3" id="KW-1185">Reference proteome</keyword>
<gene>
    <name evidence="2" type="ORF">ABE957_04450</name>
</gene>